<evidence type="ECO:0000313" key="7">
    <source>
        <dbReference type="EnsemblPlants" id="Bra014271.1-P"/>
    </source>
</evidence>
<dbReference type="Proteomes" id="UP000011750">
    <property type="component" value="Chromosome A08"/>
</dbReference>
<feature type="repeat" description="ARM" evidence="6">
    <location>
        <begin position="195"/>
        <end position="237"/>
    </location>
</feature>
<dbReference type="PROSITE" id="PS50176">
    <property type="entry name" value="ARM_REPEAT"/>
    <property type="match status" value="1"/>
</dbReference>
<keyword evidence="5" id="KW-0539">Nucleus</keyword>
<dbReference type="Pfam" id="PF00514">
    <property type="entry name" value="Arm"/>
    <property type="match status" value="2"/>
</dbReference>
<dbReference type="EnsemblPlants" id="Bra014271.1">
    <property type="protein sequence ID" value="Bra014271.1-P"/>
    <property type="gene ID" value="Bra014271"/>
</dbReference>
<dbReference type="GO" id="GO:0034657">
    <property type="term" value="C:GID complex"/>
    <property type="evidence" value="ECO:0000318"/>
    <property type="project" value="GO_Central"/>
</dbReference>
<evidence type="ECO:0000256" key="5">
    <source>
        <dbReference type="ARBA" id="ARBA00023242"/>
    </source>
</evidence>
<dbReference type="InterPro" id="IPR011989">
    <property type="entry name" value="ARM-like"/>
</dbReference>
<dbReference type="SMART" id="SM00185">
    <property type="entry name" value="ARM"/>
    <property type="match status" value="3"/>
</dbReference>
<dbReference type="STRING" id="51351.M4DCQ4"/>
<evidence type="ECO:0000256" key="6">
    <source>
        <dbReference type="PROSITE-ProRule" id="PRU00259"/>
    </source>
</evidence>
<dbReference type="SUPFAM" id="SSF48371">
    <property type="entry name" value="ARM repeat"/>
    <property type="match status" value="1"/>
</dbReference>
<proteinExistence type="predicted"/>
<dbReference type="Gramene" id="Bra014271.1">
    <property type="protein sequence ID" value="Bra014271.1-P"/>
    <property type="gene ID" value="Bra014271"/>
</dbReference>
<comment type="subcellular location">
    <subcellularLocation>
        <location evidence="2">Cytoplasm</location>
    </subcellularLocation>
    <subcellularLocation>
        <location evidence="1">Nucleus</location>
    </subcellularLocation>
</comment>
<reference evidence="7" key="3">
    <citation type="submission" date="2023-03" db="UniProtKB">
        <authorList>
            <consortium name="EnsemblPlants"/>
        </authorList>
    </citation>
    <scope>IDENTIFICATION</scope>
    <source>
        <strain evidence="7">cv. Chiifu-401-42</strain>
    </source>
</reference>
<dbReference type="PANTHER" id="PTHR15651:SF7">
    <property type="entry name" value="ARMADILLO REPEAT-CONTAINING PROTEIN 8"/>
    <property type="match status" value="1"/>
</dbReference>
<evidence type="ECO:0000256" key="4">
    <source>
        <dbReference type="ARBA" id="ARBA00022737"/>
    </source>
</evidence>
<dbReference type="InterPro" id="IPR016024">
    <property type="entry name" value="ARM-type_fold"/>
</dbReference>
<dbReference type="GO" id="GO:0005634">
    <property type="term" value="C:nucleus"/>
    <property type="evidence" value="ECO:0007669"/>
    <property type="project" value="UniProtKB-SubCell"/>
</dbReference>
<dbReference type="AlphaFoldDB" id="M4DCQ4"/>
<accession>M4DCQ4</accession>
<dbReference type="PANTHER" id="PTHR15651">
    <property type="entry name" value="ARMADILLO REPEAT-CONTAINING PROTEIN 8"/>
    <property type="match status" value="1"/>
</dbReference>
<evidence type="ECO:0000256" key="3">
    <source>
        <dbReference type="ARBA" id="ARBA00022490"/>
    </source>
</evidence>
<reference evidence="7 8" key="1">
    <citation type="journal article" date="2011" name="Nat. Genet.">
        <title>The genome of the mesopolyploid crop species Brassica rapa.</title>
        <authorList>
            <consortium name="Brassica rapa Genome Sequencing Project Consortium"/>
            <person name="Wang X."/>
            <person name="Wang H."/>
            <person name="Wang J."/>
            <person name="Sun R."/>
            <person name="Wu J."/>
            <person name="Liu S."/>
            <person name="Bai Y."/>
            <person name="Mun J.H."/>
            <person name="Bancroft I."/>
            <person name="Cheng F."/>
            <person name="Huang S."/>
            <person name="Li X."/>
            <person name="Hua W."/>
            <person name="Wang J."/>
            <person name="Wang X."/>
            <person name="Freeling M."/>
            <person name="Pires J.C."/>
            <person name="Paterson A.H."/>
            <person name="Chalhoub B."/>
            <person name="Wang B."/>
            <person name="Hayward A."/>
            <person name="Sharpe A.G."/>
            <person name="Park B.S."/>
            <person name="Weisshaar B."/>
            <person name="Liu B."/>
            <person name="Li B."/>
            <person name="Liu B."/>
            <person name="Tong C."/>
            <person name="Song C."/>
            <person name="Duran C."/>
            <person name="Peng C."/>
            <person name="Geng C."/>
            <person name="Koh C."/>
            <person name="Lin C."/>
            <person name="Edwards D."/>
            <person name="Mu D."/>
            <person name="Shen D."/>
            <person name="Soumpourou E."/>
            <person name="Li F."/>
            <person name="Fraser F."/>
            <person name="Conant G."/>
            <person name="Lassalle G."/>
            <person name="King G.J."/>
            <person name="Bonnema G."/>
            <person name="Tang H."/>
            <person name="Wang H."/>
            <person name="Belcram H."/>
            <person name="Zhou H."/>
            <person name="Hirakawa H."/>
            <person name="Abe H."/>
            <person name="Guo H."/>
            <person name="Wang H."/>
            <person name="Jin H."/>
            <person name="Parkin I.A."/>
            <person name="Batley J."/>
            <person name="Kim J.S."/>
            <person name="Just J."/>
            <person name="Li J."/>
            <person name="Xu J."/>
            <person name="Deng J."/>
            <person name="Kim J.A."/>
            <person name="Li J."/>
            <person name="Yu J."/>
            <person name="Meng J."/>
            <person name="Wang J."/>
            <person name="Min J."/>
            <person name="Poulain J."/>
            <person name="Wang J."/>
            <person name="Hatakeyama K."/>
            <person name="Wu K."/>
            <person name="Wang L."/>
            <person name="Fang L."/>
            <person name="Trick M."/>
            <person name="Links M.G."/>
            <person name="Zhao M."/>
            <person name="Jin M."/>
            <person name="Ramchiary N."/>
            <person name="Drou N."/>
            <person name="Berkman P.J."/>
            <person name="Cai Q."/>
            <person name="Huang Q."/>
            <person name="Li R."/>
            <person name="Tabata S."/>
            <person name="Cheng S."/>
            <person name="Zhang S."/>
            <person name="Zhang S."/>
            <person name="Huang S."/>
            <person name="Sato S."/>
            <person name="Sun S."/>
            <person name="Kwon S.J."/>
            <person name="Choi S.R."/>
            <person name="Lee T.H."/>
            <person name="Fan W."/>
            <person name="Zhao X."/>
            <person name="Tan X."/>
            <person name="Xu X."/>
            <person name="Wang Y."/>
            <person name="Qiu Y."/>
            <person name="Yin Y."/>
            <person name="Li Y."/>
            <person name="Du Y."/>
            <person name="Liao Y."/>
            <person name="Lim Y."/>
            <person name="Narusaka Y."/>
            <person name="Wang Y."/>
            <person name="Wang Z."/>
            <person name="Li Z."/>
            <person name="Wang Z."/>
            <person name="Xiong Z."/>
            <person name="Zhang Z."/>
        </authorList>
    </citation>
    <scope>NUCLEOTIDE SEQUENCE [LARGE SCALE GENOMIC DNA]</scope>
    <source>
        <strain evidence="7 8">cv. Chiifu-401-42</strain>
    </source>
</reference>
<dbReference type="GO" id="GO:0005737">
    <property type="term" value="C:cytoplasm"/>
    <property type="evidence" value="ECO:0007669"/>
    <property type="project" value="UniProtKB-SubCell"/>
</dbReference>
<dbReference type="Gene3D" id="1.25.10.10">
    <property type="entry name" value="Leucine-rich Repeat Variant"/>
    <property type="match status" value="2"/>
</dbReference>
<dbReference type="InParanoid" id="M4DCQ4"/>
<keyword evidence="4" id="KW-0677">Repeat</keyword>
<dbReference type="GO" id="GO:0043161">
    <property type="term" value="P:proteasome-mediated ubiquitin-dependent protein catabolic process"/>
    <property type="evidence" value="ECO:0000318"/>
    <property type="project" value="GO_Central"/>
</dbReference>
<protein>
    <submittedName>
        <fullName evidence="7">Uncharacterized protein</fullName>
    </submittedName>
</protein>
<keyword evidence="8" id="KW-1185">Reference proteome</keyword>
<organism evidence="7 8">
    <name type="scientific">Brassica campestris</name>
    <name type="common">Field mustard</name>
    <dbReference type="NCBI Taxonomy" id="3711"/>
    <lineage>
        <taxon>Eukaryota</taxon>
        <taxon>Viridiplantae</taxon>
        <taxon>Streptophyta</taxon>
        <taxon>Embryophyta</taxon>
        <taxon>Tracheophyta</taxon>
        <taxon>Spermatophyta</taxon>
        <taxon>Magnoliopsida</taxon>
        <taxon>eudicotyledons</taxon>
        <taxon>Gunneridae</taxon>
        <taxon>Pentapetalae</taxon>
        <taxon>rosids</taxon>
        <taxon>malvids</taxon>
        <taxon>Brassicales</taxon>
        <taxon>Brassicaceae</taxon>
        <taxon>Brassiceae</taxon>
        <taxon>Brassica</taxon>
    </lineage>
</organism>
<dbReference type="eggNOG" id="KOG1293">
    <property type="taxonomic scope" value="Eukaryota"/>
</dbReference>
<keyword evidence="3" id="KW-0963">Cytoplasm</keyword>
<dbReference type="OMA" id="ANTRCSA"/>
<evidence type="ECO:0000256" key="2">
    <source>
        <dbReference type="ARBA" id="ARBA00004496"/>
    </source>
</evidence>
<evidence type="ECO:0000256" key="1">
    <source>
        <dbReference type="ARBA" id="ARBA00004123"/>
    </source>
</evidence>
<sequence length="377" mass="41044">MQNAATTTASSSNLQRRSVVSSVFPDLIGLFTNPSEKTRVLSCLCLVAIYNTSPSCFLNMGTKSSLITTLLELLNDPGQSGDDATLCLSSLLAEKEDLQQLAYEANAVKTIVDILKTESELQPKRLQGGLFQSLAELSSKLEDCRSTFLSLQVLDLLFDALRHKNADARTAACICFRITSRSIKNLSAGLFTNDHVMLPLVQLLHDPSPSVQVAVLGALRNIVLDSSSPKLTFIEYGEIKQLIELSNSMDANTRCSALRALGNLMFLADNKHPESLVQEQALALLRNLVDGCINSIEFVFEEDGLILDTVGRQLRKAPQAQMAIEGIPSSPGALDRHVKLWSAVIILQLKIMVNDPCLDVKVRIKAVLGQSVSFGDS</sequence>
<evidence type="ECO:0000313" key="8">
    <source>
        <dbReference type="Proteomes" id="UP000011750"/>
    </source>
</evidence>
<dbReference type="InterPro" id="IPR038739">
    <property type="entry name" value="ARMC8/Vid28"/>
</dbReference>
<name>M4DCQ4_BRACM</name>
<dbReference type="HOGENOM" id="CLU_697096_0_0_1"/>
<dbReference type="InterPro" id="IPR000225">
    <property type="entry name" value="Armadillo"/>
</dbReference>
<reference evidence="7 8" key="2">
    <citation type="journal article" date="2018" name="Hortic Res">
        <title>Improved Brassica rapa reference genome by single-molecule sequencing and chromosome conformation capture technologies.</title>
        <authorList>
            <person name="Zhang L."/>
            <person name="Cai X."/>
            <person name="Wu J."/>
            <person name="Liu M."/>
            <person name="Grob S."/>
            <person name="Cheng F."/>
            <person name="Liang J."/>
            <person name="Cai C."/>
            <person name="Liu Z."/>
            <person name="Liu B."/>
            <person name="Wang F."/>
            <person name="Li S."/>
            <person name="Liu F."/>
            <person name="Li X."/>
            <person name="Cheng L."/>
            <person name="Yang W."/>
            <person name="Li M.H."/>
            <person name="Grossniklaus U."/>
            <person name="Zheng H."/>
            <person name="Wang X."/>
        </authorList>
    </citation>
    <scope>NUCLEOTIDE SEQUENCE [LARGE SCALE GENOMIC DNA]</scope>
    <source>
        <strain evidence="7 8">cv. Chiifu-401-42</strain>
    </source>
</reference>